<organism evidence="2 3">
    <name type="scientific">Desulfobulbus oligotrophicus</name>
    <dbReference type="NCBI Taxonomy" id="1909699"/>
    <lineage>
        <taxon>Bacteria</taxon>
        <taxon>Pseudomonadati</taxon>
        <taxon>Thermodesulfobacteriota</taxon>
        <taxon>Desulfobulbia</taxon>
        <taxon>Desulfobulbales</taxon>
        <taxon>Desulfobulbaceae</taxon>
        <taxon>Desulfobulbus</taxon>
    </lineage>
</organism>
<proteinExistence type="predicted"/>
<sequence length="153" mass="17074">MKTPVDPFILERIPHRPPFLWLDRVLDVNRDCIRAEKIIPHDLPLLQGHYPGYPLMPGVLLCEMVFQAGALLISEMMRGTADNDDQQDRTGGVPVLTRILGAKFKREARPGDLLEITASLVERVGPAWFMKGAVRVDGKVAVQVEFACTRKGS</sequence>
<dbReference type="KEGG" id="dog:HP555_05635"/>
<evidence type="ECO:0000313" key="2">
    <source>
        <dbReference type="EMBL" id="QQG65382.1"/>
    </source>
</evidence>
<reference evidence="2 3" key="1">
    <citation type="submission" date="2020-05" db="EMBL/GenBank/DDBJ databases">
        <title>Complete genome of Desulfobulbus oligotrophicus.</title>
        <authorList>
            <person name="Podar M."/>
        </authorList>
    </citation>
    <scope>NUCLEOTIDE SEQUENCE [LARGE SCALE GENOMIC DNA]</scope>
    <source>
        <strain evidence="2 3">Prop6</strain>
    </source>
</reference>
<dbReference type="GO" id="GO:0016829">
    <property type="term" value="F:lyase activity"/>
    <property type="evidence" value="ECO:0007669"/>
    <property type="project" value="UniProtKB-KW"/>
</dbReference>
<dbReference type="PANTHER" id="PTHR30272">
    <property type="entry name" value="3-HYDROXYACYL-[ACYL-CARRIER-PROTEIN] DEHYDRATASE"/>
    <property type="match status" value="1"/>
</dbReference>
<dbReference type="Proteomes" id="UP000596092">
    <property type="component" value="Chromosome"/>
</dbReference>
<dbReference type="SUPFAM" id="SSF54637">
    <property type="entry name" value="Thioesterase/thiol ester dehydrase-isomerase"/>
    <property type="match status" value="1"/>
</dbReference>
<dbReference type="Pfam" id="PF07977">
    <property type="entry name" value="FabA"/>
    <property type="match status" value="1"/>
</dbReference>
<evidence type="ECO:0000313" key="3">
    <source>
        <dbReference type="Proteomes" id="UP000596092"/>
    </source>
</evidence>
<dbReference type="AlphaFoldDB" id="A0A7T5VCH8"/>
<dbReference type="Gene3D" id="3.10.129.10">
    <property type="entry name" value="Hotdog Thioesterase"/>
    <property type="match status" value="1"/>
</dbReference>
<evidence type="ECO:0000256" key="1">
    <source>
        <dbReference type="ARBA" id="ARBA00023239"/>
    </source>
</evidence>
<dbReference type="PANTHER" id="PTHR30272:SF1">
    <property type="entry name" value="3-HYDROXYACYL-[ACYL-CARRIER-PROTEIN] DEHYDRATASE"/>
    <property type="match status" value="1"/>
</dbReference>
<dbReference type="EMBL" id="CP054140">
    <property type="protein sequence ID" value="QQG65382.1"/>
    <property type="molecule type" value="Genomic_DNA"/>
</dbReference>
<dbReference type="RefSeq" id="WP_199264203.1">
    <property type="nucleotide sequence ID" value="NZ_CP054140.1"/>
</dbReference>
<dbReference type="CDD" id="cd01288">
    <property type="entry name" value="FabZ"/>
    <property type="match status" value="1"/>
</dbReference>
<dbReference type="InterPro" id="IPR013114">
    <property type="entry name" value="FabA_FabZ"/>
</dbReference>
<keyword evidence="3" id="KW-1185">Reference proteome</keyword>
<protein>
    <submittedName>
        <fullName evidence="2">Beta-hydroxyacyl-ACP dehydratase</fullName>
    </submittedName>
</protein>
<dbReference type="InterPro" id="IPR029069">
    <property type="entry name" value="HotDog_dom_sf"/>
</dbReference>
<keyword evidence="1" id="KW-0456">Lyase</keyword>
<gene>
    <name evidence="2" type="ORF">HP555_05635</name>
</gene>
<name>A0A7T5VCH8_9BACT</name>
<accession>A0A7T5VCH8</accession>